<keyword evidence="5" id="KW-1185">Reference proteome</keyword>
<dbReference type="SMART" id="SM00327">
    <property type="entry name" value="VWA"/>
    <property type="match status" value="1"/>
</dbReference>
<sequence>MSLYHAIPIYGLYYYYQQRVVSLPLLGVRAEASIKELAAQVKLTQTYGNDATFPIEAKYSFPIPARASVCSFVMIKQDGTRVVGQVQEKEEARETYNTAVAQGQQASLMEQQTPDVFQVSVGNIPSNEQVQIELVYATELSEDEENDSIRFHLPVHIGARYGQAPQSTPTPFAFRGVFISSSSPTPFLTLAMSVEAVAPISKIGCPSHSVSTELGPDPKLPNFKELPFSNYARVSLSSDSPLDKDFVLTIKSAGLDTPRCVAELHPSHDTVALGLTLVPRFKLPDLSRQEFVFMVDRSGSMGGKRIEAAKKALVVMLRALPHQESLFQITSFGNRTTSLWPQGSKPYNQETLEEATRHIDTMRADYGGTEIRAALQHCFKARKVDRPMSVLMLTDGDVWDLDGVLSEVKSAVAAAPKDAYLRVSVLGIGNSASTAMCEGMARVGNGTCMMVGEEETTFTGKIARMLKAAKTPPINNISVDWGRSVAKEPARSLRKKTLNIFDEAVDDPMDVDSTPAPPPPPVVLAGFPPVQQAPFKIQNLFPNIRLNVYAILQGKSIPKTVTIRGSTADGAEIELPIPVTITHLQNAPDAPPAVHALAARKVIQDLEDGQHAHALKATLAHPDDADLLARTVKASVVRLGKTYSIASTHTSFVAVDESKPDVPPAPVLVVPAPPPQPFVGGGGFASYSSSAAPPAPKGMGMGGGNFFSRKRVPAAASMQMLQSAPAAPTPMAFGAAPSGPPRPAMFGSSATFGAASTSGAYHAESFGRGAPRPSAASSLSGPSSSTGVSDLLSLFAPGGYGAAPAAAISFAAPAAQPMGFSGFSYESVASPALQPASFSFAVPQSLQQAPGPDSRERERDRRRERDPGRDRDRERERPRASGDPLEALARLQAFDGCFSLEVLSVVTLKSNIQAVRAVFPAGATDGVVATVLAMAFLSTRLGAKVDRDSWEGIYEKAQQYVEGALRNMGVVESAEALEARVAQLLA</sequence>
<dbReference type="SMART" id="SM00609">
    <property type="entry name" value="VIT"/>
    <property type="match status" value="1"/>
</dbReference>
<dbReference type="InterPro" id="IPR013694">
    <property type="entry name" value="VIT"/>
</dbReference>
<dbReference type="InterPro" id="IPR002035">
    <property type="entry name" value="VWF_A"/>
</dbReference>
<feature type="compositionally biased region" description="Basic and acidic residues" evidence="1">
    <location>
        <begin position="853"/>
        <end position="880"/>
    </location>
</feature>
<evidence type="ECO:0000256" key="1">
    <source>
        <dbReference type="SAM" id="MobiDB-lite"/>
    </source>
</evidence>
<dbReference type="Gene3D" id="3.40.50.410">
    <property type="entry name" value="von Willebrand factor, type A domain"/>
    <property type="match status" value="1"/>
</dbReference>
<evidence type="ECO:0000313" key="5">
    <source>
        <dbReference type="Proteomes" id="UP000620124"/>
    </source>
</evidence>
<dbReference type="PROSITE" id="PS51468">
    <property type="entry name" value="VIT"/>
    <property type="match status" value="1"/>
</dbReference>
<evidence type="ECO:0000259" key="2">
    <source>
        <dbReference type="PROSITE" id="PS50234"/>
    </source>
</evidence>
<accession>A0A8H6XPF9</accession>
<evidence type="ECO:0000313" key="4">
    <source>
        <dbReference type="EMBL" id="KAF7345068.1"/>
    </source>
</evidence>
<dbReference type="AlphaFoldDB" id="A0A8H6XPF9"/>
<dbReference type="PANTHER" id="PTHR45737:SF6">
    <property type="entry name" value="VON WILLEBRAND FACTOR A DOMAIN-CONTAINING PROTEIN 5A"/>
    <property type="match status" value="1"/>
</dbReference>
<dbReference type="EMBL" id="JACAZI010000014">
    <property type="protein sequence ID" value="KAF7345068.1"/>
    <property type="molecule type" value="Genomic_DNA"/>
</dbReference>
<dbReference type="PANTHER" id="PTHR45737">
    <property type="entry name" value="VON WILLEBRAND FACTOR A DOMAIN-CONTAINING PROTEIN 5A"/>
    <property type="match status" value="1"/>
</dbReference>
<feature type="compositionally biased region" description="Low complexity" evidence="1">
    <location>
        <begin position="767"/>
        <end position="783"/>
    </location>
</feature>
<feature type="region of interest" description="Disordered" evidence="1">
    <location>
        <begin position="842"/>
        <end position="881"/>
    </location>
</feature>
<comment type="caution">
    <text evidence="4">The sequence shown here is derived from an EMBL/GenBank/DDBJ whole genome shotgun (WGS) entry which is preliminary data.</text>
</comment>
<dbReference type="Proteomes" id="UP000620124">
    <property type="component" value="Unassembled WGS sequence"/>
</dbReference>
<proteinExistence type="predicted"/>
<dbReference type="SUPFAM" id="SSF53300">
    <property type="entry name" value="vWA-like"/>
    <property type="match status" value="1"/>
</dbReference>
<feature type="region of interest" description="Disordered" evidence="1">
    <location>
        <begin position="763"/>
        <end position="783"/>
    </location>
</feature>
<reference evidence="4" key="1">
    <citation type="submission" date="2020-05" db="EMBL/GenBank/DDBJ databases">
        <title>Mycena genomes resolve the evolution of fungal bioluminescence.</title>
        <authorList>
            <person name="Tsai I.J."/>
        </authorList>
    </citation>
    <scope>NUCLEOTIDE SEQUENCE</scope>
    <source>
        <strain evidence="4">CCC161011</strain>
    </source>
</reference>
<evidence type="ECO:0000259" key="3">
    <source>
        <dbReference type="PROSITE" id="PS51468"/>
    </source>
</evidence>
<feature type="domain" description="VWFA" evidence="2">
    <location>
        <begin position="290"/>
        <end position="469"/>
    </location>
</feature>
<evidence type="ECO:0008006" key="6">
    <source>
        <dbReference type="Google" id="ProtNLM"/>
    </source>
</evidence>
<name>A0A8H6XPF9_9AGAR</name>
<feature type="domain" description="VIT" evidence="3">
    <location>
        <begin position="9"/>
        <end position="138"/>
    </location>
</feature>
<dbReference type="PROSITE" id="PS50234">
    <property type="entry name" value="VWFA"/>
    <property type="match status" value="1"/>
</dbReference>
<organism evidence="4 5">
    <name type="scientific">Mycena venus</name>
    <dbReference type="NCBI Taxonomy" id="2733690"/>
    <lineage>
        <taxon>Eukaryota</taxon>
        <taxon>Fungi</taxon>
        <taxon>Dikarya</taxon>
        <taxon>Basidiomycota</taxon>
        <taxon>Agaricomycotina</taxon>
        <taxon>Agaricomycetes</taxon>
        <taxon>Agaricomycetidae</taxon>
        <taxon>Agaricales</taxon>
        <taxon>Marasmiineae</taxon>
        <taxon>Mycenaceae</taxon>
        <taxon>Mycena</taxon>
    </lineage>
</organism>
<gene>
    <name evidence="4" type="ORF">MVEN_01670100</name>
</gene>
<protein>
    <recommendedName>
        <fullName evidence="6">von Willebrand domain-containing protein</fullName>
    </recommendedName>
</protein>
<dbReference type="Pfam" id="PF08487">
    <property type="entry name" value="VIT"/>
    <property type="match status" value="1"/>
</dbReference>
<dbReference type="InterPro" id="IPR036465">
    <property type="entry name" value="vWFA_dom_sf"/>
</dbReference>
<dbReference type="OrthoDB" id="1729737at2759"/>
<dbReference type="Pfam" id="PF13768">
    <property type="entry name" value="VWA_3"/>
    <property type="match status" value="1"/>
</dbReference>